<dbReference type="EMBL" id="JZWT02000007">
    <property type="protein sequence ID" value="MFB6490318.1"/>
    <property type="molecule type" value="Genomic_DNA"/>
</dbReference>
<sequence length="72" mass="7968">MKTYRVDAPCPELGRVLERLIKEVGVGETAAIRSKWRYIANDVANIAKMIGLDVISIADEAGDVVVTVVRRR</sequence>
<name>A0ACC6V0F4_9CREN</name>
<evidence type="ECO:0000313" key="2">
    <source>
        <dbReference type="Proteomes" id="UP000033636"/>
    </source>
</evidence>
<comment type="caution">
    <text evidence="1">The sequence shown here is derived from an EMBL/GenBank/DDBJ whole genome shotgun (WGS) entry which is preliminary data.</text>
</comment>
<gene>
    <name evidence="1" type="ORF">TU35_003565</name>
</gene>
<organism evidence="1 2">
    <name type="scientific">Thermoproteus sp. AZ2</name>
    <dbReference type="NCBI Taxonomy" id="1609232"/>
    <lineage>
        <taxon>Archaea</taxon>
        <taxon>Thermoproteota</taxon>
        <taxon>Thermoprotei</taxon>
        <taxon>Thermoproteales</taxon>
        <taxon>Thermoproteaceae</taxon>
        <taxon>Thermoproteus</taxon>
    </lineage>
</organism>
<proteinExistence type="predicted"/>
<dbReference type="Proteomes" id="UP000033636">
    <property type="component" value="Unassembled WGS sequence"/>
</dbReference>
<reference evidence="1" key="1">
    <citation type="submission" date="2024-07" db="EMBL/GenBank/DDBJ databases">
        <title>Metagenome and Metagenome-Assembled Genomes of Archaea from a hot spring from the geothermal field of Los Azufres, Mexico.</title>
        <authorList>
            <person name="Marin-Paredes R."/>
            <person name="Martinez-Romero E."/>
            <person name="Servin-Garciduenas L.E."/>
        </authorList>
    </citation>
    <scope>NUCLEOTIDE SEQUENCE</scope>
</reference>
<accession>A0ACC6V0F4</accession>
<protein>
    <submittedName>
        <fullName evidence="1">Sulfurtransferase TusA family protein</fullName>
    </submittedName>
</protein>
<evidence type="ECO:0000313" key="1">
    <source>
        <dbReference type="EMBL" id="MFB6490318.1"/>
    </source>
</evidence>